<proteinExistence type="predicted"/>
<accession>A0A1Y2NA36</accession>
<evidence type="ECO:0000313" key="3">
    <source>
        <dbReference type="Proteomes" id="UP000194360"/>
    </source>
</evidence>
<keyword evidence="3" id="KW-1185">Reference proteome</keyword>
<gene>
    <name evidence="2" type="ORF">BG845_00212</name>
</gene>
<dbReference type="EMBL" id="MIGB01000001">
    <property type="protein sequence ID" value="OSY44091.1"/>
    <property type="molecule type" value="Genomic_DNA"/>
</dbReference>
<feature type="region of interest" description="Disordered" evidence="1">
    <location>
        <begin position="1"/>
        <end position="51"/>
    </location>
</feature>
<evidence type="ECO:0000313" key="2">
    <source>
        <dbReference type="EMBL" id="OSY44091.1"/>
    </source>
</evidence>
<sequence>MLRAFRELTAPGRLPGVDRFGPELSRPSTAGDGDTEPGGRLLARFDRVATG</sequence>
<comment type="caution">
    <text evidence="2">The sequence shown here is derived from an EMBL/GenBank/DDBJ whole genome shotgun (WGS) entry which is preliminary data.</text>
</comment>
<name>A0A1Y2NA36_PSEAH</name>
<evidence type="ECO:0000256" key="1">
    <source>
        <dbReference type="SAM" id="MobiDB-lite"/>
    </source>
</evidence>
<dbReference type="Proteomes" id="UP000194360">
    <property type="component" value="Unassembled WGS sequence"/>
</dbReference>
<organism evidence="2 3">
    <name type="scientific">Pseudonocardia autotrophica</name>
    <name type="common">Amycolata autotrophica</name>
    <name type="synonym">Nocardia autotrophica</name>
    <dbReference type="NCBI Taxonomy" id="2074"/>
    <lineage>
        <taxon>Bacteria</taxon>
        <taxon>Bacillati</taxon>
        <taxon>Actinomycetota</taxon>
        <taxon>Actinomycetes</taxon>
        <taxon>Pseudonocardiales</taxon>
        <taxon>Pseudonocardiaceae</taxon>
        <taxon>Pseudonocardia</taxon>
    </lineage>
</organism>
<protein>
    <submittedName>
        <fullName evidence="2">Uncharacterized protein</fullName>
    </submittedName>
</protein>
<dbReference type="STRING" id="2074.BG845_00212"/>
<dbReference type="RefSeq" id="WP_232021285.1">
    <property type="nucleotide sequence ID" value="NZ_AP018920.1"/>
</dbReference>
<reference evidence="2 3" key="1">
    <citation type="submission" date="2016-09" db="EMBL/GenBank/DDBJ databases">
        <title>Pseudonocardia autotrophica DSM535, a candidate organism with high potential of specific P450 cytochromes.</title>
        <authorList>
            <person name="Grumaz C."/>
            <person name="Vainshtein Y."/>
            <person name="Kirstahler P."/>
            <person name="Sohn K."/>
        </authorList>
    </citation>
    <scope>NUCLEOTIDE SEQUENCE [LARGE SCALE GENOMIC DNA]</scope>
    <source>
        <strain evidence="2 3">DSM 535</strain>
    </source>
</reference>
<dbReference type="AlphaFoldDB" id="A0A1Y2NA36"/>